<dbReference type="AlphaFoldDB" id="A0AAW2UQ20"/>
<dbReference type="Pfam" id="PF24626">
    <property type="entry name" value="SH3_Tf2-1"/>
    <property type="match status" value="1"/>
</dbReference>
<organism evidence="2">
    <name type="scientific">Sesamum radiatum</name>
    <name type="common">Black benniseed</name>
    <dbReference type="NCBI Taxonomy" id="300843"/>
    <lineage>
        <taxon>Eukaryota</taxon>
        <taxon>Viridiplantae</taxon>
        <taxon>Streptophyta</taxon>
        <taxon>Embryophyta</taxon>
        <taxon>Tracheophyta</taxon>
        <taxon>Spermatophyta</taxon>
        <taxon>Magnoliopsida</taxon>
        <taxon>eudicotyledons</taxon>
        <taxon>Gunneridae</taxon>
        <taxon>Pentapetalae</taxon>
        <taxon>asterids</taxon>
        <taxon>lamiids</taxon>
        <taxon>Lamiales</taxon>
        <taxon>Pedaliaceae</taxon>
        <taxon>Sesamum</taxon>
    </lineage>
</organism>
<dbReference type="InterPro" id="IPR056924">
    <property type="entry name" value="SH3_Tf2-1"/>
</dbReference>
<reference evidence="2" key="2">
    <citation type="journal article" date="2024" name="Plant">
        <title>Genomic evolution and insights into agronomic trait innovations of Sesamum species.</title>
        <authorList>
            <person name="Miao H."/>
            <person name="Wang L."/>
            <person name="Qu L."/>
            <person name="Liu H."/>
            <person name="Sun Y."/>
            <person name="Le M."/>
            <person name="Wang Q."/>
            <person name="Wei S."/>
            <person name="Zheng Y."/>
            <person name="Lin W."/>
            <person name="Duan Y."/>
            <person name="Cao H."/>
            <person name="Xiong S."/>
            <person name="Wang X."/>
            <person name="Wei L."/>
            <person name="Li C."/>
            <person name="Ma Q."/>
            <person name="Ju M."/>
            <person name="Zhao R."/>
            <person name="Li G."/>
            <person name="Mu C."/>
            <person name="Tian Q."/>
            <person name="Mei H."/>
            <person name="Zhang T."/>
            <person name="Gao T."/>
            <person name="Zhang H."/>
        </authorList>
    </citation>
    <scope>NUCLEOTIDE SEQUENCE</scope>
    <source>
        <strain evidence="2">G02</strain>
    </source>
</reference>
<sequence length="137" mass="15449">MILLFFDFSHFDRVSRADPLPLPTPIARNIPLPPATGSSHALPYRQQSVQRRTSHELGSRYFSPFRVLCRIRSVAHKLELSIGARIHPVFYASLLKSYHGQPQKNCGLLPPESMSASTYHQPLRILGRYADQSPAQA</sequence>
<comment type="caution">
    <text evidence="2">The sequence shown here is derived from an EMBL/GenBank/DDBJ whole genome shotgun (WGS) entry which is preliminary data.</text>
</comment>
<reference evidence="2" key="1">
    <citation type="submission" date="2020-06" db="EMBL/GenBank/DDBJ databases">
        <authorList>
            <person name="Li T."/>
            <person name="Hu X."/>
            <person name="Zhang T."/>
            <person name="Song X."/>
            <person name="Zhang H."/>
            <person name="Dai N."/>
            <person name="Sheng W."/>
            <person name="Hou X."/>
            <person name="Wei L."/>
        </authorList>
    </citation>
    <scope>NUCLEOTIDE SEQUENCE</scope>
    <source>
        <strain evidence="2">G02</strain>
        <tissue evidence="2">Leaf</tissue>
    </source>
</reference>
<evidence type="ECO:0000259" key="1">
    <source>
        <dbReference type="Pfam" id="PF24626"/>
    </source>
</evidence>
<feature type="domain" description="Tf2-1-like SH3-like" evidence="1">
    <location>
        <begin position="46"/>
        <end position="99"/>
    </location>
</feature>
<protein>
    <recommendedName>
        <fullName evidence="1">Tf2-1-like SH3-like domain-containing protein</fullName>
    </recommendedName>
</protein>
<name>A0AAW2UQ20_SESRA</name>
<proteinExistence type="predicted"/>
<dbReference type="EMBL" id="JACGWJ010000005">
    <property type="protein sequence ID" value="KAL0419007.1"/>
    <property type="molecule type" value="Genomic_DNA"/>
</dbReference>
<evidence type="ECO:0000313" key="2">
    <source>
        <dbReference type="EMBL" id="KAL0419007.1"/>
    </source>
</evidence>
<gene>
    <name evidence="2" type="ORF">Sradi_1314200</name>
</gene>
<accession>A0AAW2UQ20</accession>